<dbReference type="SUPFAM" id="SSF47473">
    <property type="entry name" value="EF-hand"/>
    <property type="match status" value="1"/>
</dbReference>
<protein>
    <submittedName>
        <fullName evidence="6">Multiple coagulation factor deficiency protein 2 homolog</fullName>
    </submittedName>
</protein>
<organism evidence="5 6">
    <name type="scientific">Dermatophagoides pteronyssinus</name>
    <name type="common">European house dust mite</name>
    <dbReference type="NCBI Taxonomy" id="6956"/>
    <lineage>
        <taxon>Eukaryota</taxon>
        <taxon>Metazoa</taxon>
        <taxon>Ecdysozoa</taxon>
        <taxon>Arthropoda</taxon>
        <taxon>Chelicerata</taxon>
        <taxon>Arachnida</taxon>
        <taxon>Acari</taxon>
        <taxon>Acariformes</taxon>
        <taxon>Sarcoptiformes</taxon>
        <taxon>Astigmata</taxon>
        <taxon>Psoroptidia</taxon>
        <taxon>Analgoidea</taxon>
        <taxon>Pyroglyphidae</taxon>
        <taxon>Dermatophagoidinae</taxon>
        <taxon>Dermatophagoides</taxon>
    </lineage>
</organism>
<keyword evidence="3" id="KW-0106">Calcium</keyword>
<evidence type="ECO:0000313" key="6">
    <source>
        <dbReference type="RefSeq" id="XP_027203011.1"/>
    </source>
</evidence>
<gene>
    <name evidence="6" type="primary">LOC113796916</name>
</gene>
<evidence type="ECO:0000259" key="4">
    <source>
        <dbReference type="PROSITE" id="PS50222"/>
    </source>
</evidence>
<dbReference type="InterPro" id="IPR052110">
    <property type="entry name" value="MCFD2-like"/>
</dbReference>
<dbReference type="PANTHER" id="PTHR23104">
    <property type="entry name" value="MULTIPLE COAGULATION FACTOR DEFICIENCY PROTEIN 2 NEURAL STEM CELL DERIVED NEURONAL SURVIVAL PROTEIN"/>
    <property type="match status" value="1"/>
</dbReference>
<accession>A0A6P6YDQ4</accession>
<sequence length="179" mass="21140">MTTTTTKFGLKNKTILRMHRKPPTTTFLATILIVLVSFVYSESNVDVDDGRSILFDKNIEHIRHDFKEQFHFDIGDDGDGDKQQQQPNEDDMIFYNFRLHDYDNNLQLDGLEILASIYHESESTLTNDVKQKMTNNEIHSYWQEKFDRDADKIDQVFKIFDLNNDGFISYGEYLYSFKK</sequence>
<dbReference type="AlphaFoldDB" id="A0A6P6YDQ4"/>
<evidence type="ECO:0000256" key="1">
    <source>
        <dbReference type="ARBA" id="ARBA00022729"/>
    </source>
</evidence>
<evidence type="ECO:0000256" key="2">
    <source>
        <dbReference type="ARBA" id="ARBA00022737"/>
    </source>
</evidence>
<dbReference type="PROSITE" id="PS50222">
    <property type="entry name" value="EF_HAND_2"/>
    <property type="match status" value="1"/>
</dbReference>
<evidence type="ECO:0000256" key="3">
    <source>
        <dbReference type="ARBA" id="ARBA00022837"/>
    </source>
</evidence>
<dbReference type="Gene3D" id="1.10.238.10">
    <property type="entry name" value="EF-hand"/>
    <property type="match status" value="1"/>
</dbReference>
<evidence type="ECO:0000313" key="5">
    <source>
        <dbReference type="Proteomes" id="UP000515146"/>
    </source>
</evidence>
<keyword evidence="2" id="KW-0677">Repeat</keyword>
<keyword evidence="1" id="KW-0732">Signal</keyword>
<name>A0A6P6YDQ4_DERPT</name>
<dbReference type="Pfam" id="PF00036">
    <property type="entry name" value="EF-hand_1"/>
    <property type="match status" value="1"/>
</dbReference>
<dbReference type="InterPro" id="IPR002048">
    <property type="entry name" value="EF_hand_dom"/>
</dbReference>
<dbReference type="InterPro" id="IPR018247">
    <property type="entry name" value="EF_Hand_1_Ca_BS"/>
</dbReference>
<dbReference type="PANTHER" id="PTHR23104:SF1">
    <property type="entry name" value="EF-HAND DOMAIN-CONTAINING PROTEIN"/>
    <property type="match status" value="1"/>
</dbReference>
<dbReference type="PROSITE" id="PS00018">
    <property type="entry name" value="EF_HAND_1"/>
    <property type="match status" value="1"/>
</dbReference>
<feature type="domain" description="EF-hand" evidence="4">
    <location>
        <begin position="148"/>
        <end position="179"/>
    </location>
</feature>
<dbReference type="RefSeq" id="XP_027203011.1">
    <property type="nucleotide sequence ID" value="XM_027347210.1"/>
</dbReference>
<dbReference type="OrthoDB" id="289247at2759"/>
<keyword evidence="5" id="KW-1185">Reference proteome</keyword>
<reference evidence="6" key="1">
    <citation type="submission" date="2025-08" db="UniProtKB">
        <authorList>
            <consortium name="RefSeq"/>
        </authorList>
    </citation>
    <scope>IDENTIFICATION</scope>
    <source>
        <strain evidence="6">Airmid</strain>
    </source>
</reference>
<dbReference type="InParanoid" id="A0A6P6YDQ4"/>
<dbReference type="InterPro" id="IPR011992">
    <property type="entry name" value="EF-hand-dom_pair"/>
</dbReference>
<dbReference type="GO" id="GO:0005509">
    <property type="term" value="F:calcium ion binding"/>
    <property type="evidence" value="ECO:0007669"/>
    <property type="project" value="InterPro"/>
</dbReference>
<dbReference type="Proteomes" id="UP000515146">
    <property type="component" value="Unplaced"/>
</dbReference>
<proteinExistence type="predicted"/>
<dbReference type="OMA" id="HMEMIDQ"/>
<dbReference type="KEGG" id="dpte:113796916"/>